<sequence>MGYADHRAAFREGRRPFSIARRRRGIGRVRALPVALACGSAHLPSTSDQQARDASSKAPLEQRVPPVGMPDRMAPSLRLTRAAFTAYFAIG</sequence>
<dbReference type="EMBL" id="AP006840">
    <property type="protein sequence ID" value="BAD41390.1"/>
    <property type="molecule type" value="Genomic_DNA"/>
</dbReference>
<evidence type="ECO:0000313" key="3">
    <source>
        <dbReference type="Proteomes" id="UP000000417"/>
    </source>
</evidence>
<proteinExistence type="predicted"/>
<protein>
    <submittedName>
        <fullName evidence="2">Uncharacterized protein</fullName>
    </submittedName>
</protein>
<keyword evidence="3" id="KW-1185">Reference proteome</keyword>
<evidence type="ECO:0000313" key="2">
    <source>
        <dbReference type="EMBL" id="BAD41390.1"/>
    </source>
</evidence>
<feature type="region of interest" description="Disordered" evidence="1">
    <location>
        <begin position="42"/>
        <end position="73"/>
    </location>
</feature>
<dbReference type="KEGG" id="sth:STH2405"/>
<dbReference type="AlphaFoldDB" id="Q67LQ6"/>
<gene>
    <name evidence="2" type="ordered locus">STH2405</name>
</gene>
<accession>Q67LQ6</accession>
<evidence type="ECO:0000256" key="1">
    <source>
        <dbReference type="SAM" id="MobiDB-lite"/>
    </source>
</evidence>
<name>Q67LQ6_SYMTH</name>
<dbReference type="Proteomes" id="UP000000417">
    <property type="component" value="Chromosome"/>
</dbReference>
<reference evidence="2 3" key="1">
    <citation type="journal article" date="2004" name="Nucleic Acids Res.">
        <title>Genome sequence of Symbiobacterium thermophilum, an uncultivable bacterium that depends on microbial commensalism.</title>
        <authorList>
            <person name="Ueda K."/>
            <person name="Yamashita A."/>
            <person name="Ishikawa J."/>
            <person name="Shimada M."/>
            <person name="Watsuji T."/>
            <person name="Morimura K."/>
            <person name="Ikeda H."/>
            <person name="Hattori M."/>
            <person name="Beppu T."/>
        </authorList>
    </citation>
    <scope>NUCLEOTIDE SEQUENCE [LARGE SCALE GENOMIC DNA]</scope>
    <source>
        <strain evidence="3">T / IAM 14863</strain>
    </source>
</reference>
<dbReference type="STRING" id="292459.STH2405"/>
<dbReference type="HOGENOM" id="CLU_2425878_0_0_9"/>
<organism evidence="2 3">
    <name type="scientific">Symbiobacterium thermophilum (strain DSM 24528 / JCM 14929 / IAM 14863 / T)</name>
    <dbReference type="NCBI Taxonomy" id="292459"/>
    <lineage>
        <taxon>Bacteria</taxon>
        <taxon>Bacillati</taxon>
        <taxon>Bacillota</taxon>
        <taxon>Clostridia</taxon>
        <taxon>Eubacteriales</taxon>
        <taxon>Symbiobacteriaceae</taxon>
        <taxon>Symbiobacterium</taxon>
    </lineage>
</organism>